<gene>
    <name evidence="4" type="ORF">DKW60_19065</name>
</gene>
<dbReference type="GO" id="GO:0019877">
    <property type="term" value="P:diaminopimelate biosynthetic process"/>
    <property type="evidence" value="ECO:0007669"/>
    <property type="project" value="UniProtKB-ARBA"/>
</dbReference>
<evidence type="ECO:0000259" key="3">
    <source>
        <dbReference type="Pfam" id="PF07687"/>
    </source>
</evidence>
<comment type="caution">
    <text evidence="4">The sequence shown here is derived from an EMBL/GenBank/DDBJ whole genome shotgun (WGS) entry which is preliminary data.</text>
</comment>
<feature type="binding site" evidence="2">
    <location>
        <position position="101"/>
    </location>
    <ligand>
        <name>Mn(2+)</name>
        <dbReference type="ChEBI" id="CHEBI:29035"/>
        <label>2</label>
    </ligand>
</feature>
<dbReference type="InterPro" id="IPR017439">
    <property type="entry name" value="Amidohydrolase"/>
</dbReference>
<evidence type="ECO:0000313" key="5">
    <source>
        <dbReference type="Proteomes" id="UP000245539"/>
    </source>
</evidence>
<feature type="binding site" evidence="2">
    <location>
        <position position="162"/>
    </location>
    <ligand>
        <name>Mn(2+)</name>
        <dbReference type="ChEBI" id="CHEBI:29035"/>
        <label>2</label>
    </ligand>
</feature>
<evidence type="ECO:0000313" key="4">
    <source>
        <dbReference type="EMBL" id="PWQ92846.1"/>
    </source>
</evidence>
<dbReference type="AlphaFoldDB" id="A0A317C2F3"/>
<dbReference type="CDD" id="cd05666">
    <property type="entry name" value="M20_Acy1-like"/>
    <property type="match status" value="1"/>
</dbReference>
<dbReference type="GO" id="GO:0050118">
    <property type="term" value="F:N-acetyldiaminopimelate deacetylase activity"/>
    <property type="evidence" value="ECO:0007669"/>
    <property type="project" value="UniProtKB-ARBA"/>
</dbReference>
<dbReference type="Pfam" id="PF07687">
    <property type="entry name" value="M20_dimer"/>
    <property type="match status" value="1"/>
</dbReference>
<dbReference type="Gene3D" id="3.30.70.360">
    <property type="match status" value="1"/>
</dbReference>
<evidence type="ECO:0000256" key="1">
    <source>
        <dbReference type="ARBA" id="ARBA00022801"/>
    </source>
</evidence>
<reference evidence="4 5" key="1">
    <citation type="submission" date="2018-05" db="EMBL/GenBank/DDBJ databases">
        <title>Leucothrix arctica sp. nov., isolated from Arctic seawater.</title>
        <authorList>
            <person name="Choi A."/>
            <person name="Baek K."/>
        </authorList>
    </citation>
    <scope>NUCLEOTIDE SEQUENCE [LARGE SCALE GENOMIC DNA]</scope>
    <source>
        <strain evidence="4 5">JCM 18388</strain>
    </source>
</reference>
<proteinExistence type="predicted"/>
<feature type="domain" description="Peptidase M20 dimerisation" evidence="3">
    <location>
        <begin position="185"/>
        <end position="280"/>
    </location>
</feature>
<dbReference type="GO" id="GO:0046872">
    <property type="term" value="F:metal ion binding"/>
    <property type="evidence" value="ECO:0007669"/>
    <property type="project" value="UniProtKB-KW"/>
</dbReference>
<sequence>MTAIESGSALHQQMIGWRHWLHQHPELCFEEFKTSDYIAEVLEDLGVPFQRGLATTGIVATIKGQYEGKSIGLRADIDALEITEANDFAHKSLHEGNMHGCGHDGHTTMLLGAAAYLINNNDFKGTVHLIFQPAEEGDAGAKQMMDEGLFEQFPCQEIYGMHNWPGLPAGQFVVHDTAVMAAVRTLKILITGKGGHAAIPDQTIDPVLIGSHVITALQSIISRNMSPVDAAVISITQVSAGFTHNVIPDEMKLTGTLRFFNPEHGVMLIRRIRELVESVCASFGATGELTVIGDYPATINTPPEAQHCADAAAKVVGADNVQRNMPPSMAAEDFGYMLEALPGAYIWIGNGEGEGGCMLHNAHYDFNDDVSHLGASYWVKLVQDRLS</sequence>
<dbReference type="RefSeq" id="WP_109839258.1">
    <property type="nucleotide sequence ID" value="NZ_QGKM01000075.1"/>
</dbReference>
<accession>A0A317C2F3</accession>
<keyword evidence="2" id="KW-0479">Metal-binding</keyword>
<keyword evidence="2" id="KW-0464">Manganese</keyword>
<dbReference type="PANTHER" id="PTHR11014">
    <property type="entry name" value="PEPTIDASE M20 FAMILY MEMBER"/>
    <property type="match status" value="1"/>
</dbReference>
<feature type="binding site" evidence="2">
    <location>
        <position position="360"/>
    </location>
    <ligand>
        <name>Mn(2+)</name>
        <dbReference type="ChEBI" id="CHEBI:29035"/>
        <label>2</label>
    </ligand>
</feature>
<dbReference type="SUPFAM" id="SSF55031">
    <property type="entry name" value="Bacterial exopeptidase dimerisation domain"/>
    <property type="match status" value="1"/>
</dbReference>
<dbReference type="InterPro" id="IPR002933">
    <property type="entry name" value="Peptidase_M20"/>
</dbReference>
<keyword evidence="1 4" id="KW-0378">Hydrolase</keyword>
<dbReference type="FunFam" id="3.30.70.360:FF:000001">
    <property type="entry name" value="N-acetyldiaminopimelate deacetylase"/>
    <property type="match status" value="1"/>
</dbReference>
<comment type="cofactor">
    <cofactor evidence="2">
        <name>Mn(2+)</name>
        <dbReference type="ChEBI" id="CHEBI:29035"/>
    </cofactor>
    <text evidence="2">The Mn(2+) ion enhances activity.</text>
</comment>
<feature type="binding site" evidence="2">
    <location>
        <position position="103"/>
    </location>
    <ligand>
        <name>Mn(2+)</name>
        <dbReference type="ChEBI" id="CHEBI:29035"/>
        <label>2</label>
    </ligand>
</feature>
<dbReference type="NCBIfam" id="TIGR01891">
    <property type="entry name" value="amidohydrolases"/>
    <property type="match status" value="1"/>
</dbReference>
<dbReference type="PIRSF" id="PIRSF005962">
    <property type="entry name" value="Pept_M20D_amidohydro"/>
    <property type="match status" value="1"/>
</dbReference>
<organism evidence="4 5">
    <name type="scientific">Leucothrix pacifica</name>
    <dbReference type="NCBI Taxonomy" id="1247513"/>
    <lineage>
        <taxon>Bacteria</taxon>
        <taxon>Pseudomonadati</taxon>
        <taxon>Pseudomonadota</taxon>
        <taxon>Gammaproteobacteria</taxon>
        <taxon>Thiotrichales</taxon>
        <taxon>Thiotrichaceae</taxon>
        <taxon>Leucothrix</taxon>
    </lineage>
</organism>
<evidence type="ECO:0000256" key="2">
    <source>
        <dbReference type="PIRSR" id="PIRSR005962-1"/>
    </source>
</evidence>
<dbReference type="PANTHER" id="PTHR11014:SF63">
    <property type="entry name" value="METALLOPEPTIDASE, PUTATIVE (AFU_ORTHOLOGUE AFUA_6G09600)-RELATED"/>
    <property type="match status" value="1"/>
</dbReference>
<dbReference type="InterPro" id="IPR011650">
    <property type="entry name" value="Peptidase_M20_dimer"/>
</dbReference>
<dbReference type="Pfam" id="PF01546">
    <property type="entry name" value="Peptidase_M20"/>
    <property type="match status" value="1"/>
</dbReference>
<protein>
    <submittedName>
        <fullName evidence="4">Amidohydrolase</fullName>
    </submittedName>
</protein>
<dbReference type="EMBL" id="QGKM01000075">
    <property type="protein sequence ID" value="PWQ92846.1"/>
    <property type="molecule type" value="Genomic_DNA"/>
</dbReference>
<dbReference type="Gene3D" id="3.40.630.10">
    <property type="entry name" value="Zn peptidases"/>
    <property type="match status" value="1"/>
</dbReference>
<dbReference type="InterPro" id="IPR036264">
    <property type="entry name" value="Bact_exopeptidase_dim_dom"/>
</dbReference>
<dbReference type="Proteomes" id="UP000245539">
    <property type="component" value="Unassembled WGS sequence"/>
</dbReference>
<feature type="binding site" evidence="2">
    <location>
        <position position="136"/>
    </location>
    <ligand>
        <name>Mn(2+)</name>
        <dbReference type="ChEBI" id="CHEBI:29035"/>
        <label>2</label>
    </ligand>
</feature>
<name>A0A317C2F3_9GAMM</name>
<dbReference type="SUPFAM" id="SSF53187">
    <property type="entry name" value="Zn-dependent exopeptidases"/>
    <property type="match status" value="1"/>
</dbReference>
<dbReference type="OrthoDB" id="9777385at2"/>
<keyword evidence="5" id="KW-1185">Reference proteome</keyword>